<evidence type="ECO:0000313" key="2">
    <source>
        <dbReference type="EMBL" id="NIH56762.1"/>
    </source>
</evidence>
<organism evidence="2 3">
    <name type="scientific">Brooklawnia cerclae</name>
    <dbReference type="NCBI Taxonomy" id="349934"/>
    <lineage>
        <taxon>Bacteria</taxon>
        <taxon>Bacillati</taxon>
        <taxon>Actinomycetota</taxon>
        <taxon>Actinomycetes</taxon>
        <taxon>Propionibacteriales</taxon>
        <taxon>Propionibacteriaceae</taxon>
        <taxon>Brooklawnia</taxon>
    </lineage>
</organism>
<dbReference type="Proteomes" id="UP000749311">
    <property type="component" value="Unassembled WGS sequence"/>
</dbReference>
<sequence>MTTTFVKRDSGPAIEWEARGLSWLRAARGALVVPVVEWGDGHLTEERLTPVPVTAPVAEDFGRRLWATHAAGADAFGTGPDEWDDATPGWIGHARLPLGHYARWGEFYAELRLLPHAKAAHDQGSLSPTDLAAVERVCERLVDGDFDDGRPPARIHGDLWAGNVIFTTRGGVVIDPAAHGGHGETDLAMLALFGVPMLSRVQAAYAEAAGLDAGWPSRILLHQLHPLLVHAQLFGSGYGYQAGEAARRYV</sequence>
<dbReference type="PANTHER" id="PTHR12149">
    <property type="entry name" value="FRUCTOSAMINE 3 KINASE-RELATED PROTEIN"/>
    <property type="match status" value="1"/>
</dbReference>
<evidence type="ECO:0000313" key="3">
    <source>
        <dbReference type="Proteomes" id="UP000749311"/>
    </source>
</evidence>
<keyword evidence="1" id="KW-0808">Transferase</keyword>
<proteinExistence type="inferred from homology"/>
<keyword evidence="1" id="KW-0418">Kinase</keyword>
<dbReference type="PANTHER" id="PTHR12149:SF8">
    <property type="entry name" value="PROTEIN-RIBULOSAMINE 3-KINASE"/>
    <property type="match status" value="1"/>
</dbReference>
<dbReference type="EMBL" id="JAAMOZ010000001">
    <property type="protein sequence ID" value="NIH56762.1"/>
    <property type="molecule type" value="Genomic_DNA"/>
</dbReference>
<gene>
    <name evidence="2" type="ORF">FB473_001407</name>
</gene>
<dbReference type="Pfam" id="PF03881">
    <property type="entry name" value="Fructosamin_kin"/>
    <property type="match status" value="1"/>
</dbReference>
<dbReference type="PIRSF" id="PIRSF006221">
    <property type="entry name" value="Ketosamine-3-kinase"/>
    <property type="match status" value="1"/>
</dbReference>
<dbReference type="Gene3D" id="1.10.510.10">
    <property type="entry name" value="Transferase(Phosphotransferase) domain 1"/>
    <property type="match status" value="1"/>
</dbReference>
<reference evidence="2 3" key="1">
    <citation type="submission" date="2020-02" db="EMBL/GenBank/DDBJ databases">
        <title>Sequencing the genomes of 1000 actinobacteria strains.</title>
        <authorList>
            <person name="Klenk H.-P."/>
        </authorList>
    </citation>
    <scope>NUCLEOTIDE SEQUENCE [LARGE SCALE GENOMIC DNA]</scope>
    <source>
        <strain evidence="2 3">DSM 19609</strain>
    </source>
</reference>
<dbReference type="InterPro" id="IPR011009">
    <property type="entry name" value="Kinase-like_dom_sf"/>
</dbReference>
<dbReference type="SUPFAM" id="SSF56112">
    <property type="entry name" value="Protein kinase-like (PK-like)"/>
    <property type="match status" value="1"/>
</dbReference>
<dbReference type="RefSeq" id="WP_167165943.1">
    <property type="nucleotide sequence ID" value="NZ_BAAAOO010000015.1"/>
</dbReference>
<accession>A0ABX0SEE9</accession>
<evidence type="ECO:0000256" key="1">
    <source>
        <dbReference type="PIRNR" id="PIRNR006221"/>
    </source>
</evidence>
<dbReference type="Gene3D" id="1.20.1270.240">
    <property type="match status" value="1"/>
</dbReference>
<comment type="caution">
    <text evidence="2">The sequence shown here is derived from an EMBL/GenBank/DDBJ whole genome shotgun (WGS) entry which is preliminary data.</text>
</comment>
<protein>
    <submittedName>
        <fullName evidence="2">Fructosamine-3-kinase</fullName>
    </submittedName>
</protein>
<name>A0ABX0SEE9_9ACTN</name>
<keyword evidence="3" id="KW-1185">Reference proteome</keyword>
<comment type="similarity">
    <text evidence="1">Belongs to the fructosamine kinase family.</text>
</comment>
<dbReference type="InterPro" id="IPR016477">
    <property type="entry name" value="Fructo-/Ketosamine-3-kinase"/>
</dbReference>